<proteinExistence type="predicted"/>
<gene>
    <name evidence="1" type="ORF">VC03_02215</name>
</gene>
<evidence type="ECO:0000313" key="1">
    <source>
        <dbReference type="EMBL" id="AKC95365.1"/>
    </source>
</evidence>
<dbReference type="KEGG" id="sns:VC03_02215"/>
<dbReference type="STRING" id="187101.VC03_02215"/>
<name>A0A0E3ZBB1_9FUSO</name>
<dbReference type="AlphaFoldDB" id="A0A0E3ZBB1"/>
<dbReference type="EMBL" id="CP011280">
    <property type="protein sequence ID" value="AKC95365.1"/>
    <property type="molecule type" value="Genomic_DNA"/>
</dbReference>
<dbReference type="Proteomes" id="UP000033103">
    <property type="component" value="Chromosome"/>
</dbReference>
<dbReference type="SUPFAM" id="SSF89550">
    <property type="entry name" value="PHP domain-like"/>
    <property type="match status" value="1"/>
</dbReference>
<dbReference type="RefSeq" id="WP_046328471.1">
    <property type="nucleotide sequence ID" value="NZ_CAUPIC010000004.1"/>
</dbReference>
<dbReference type="HOGENOM" id="CLU_439337_0_0_0"/>
<dbReference type="Gene3D" id="3.20.20.140">
    <property type="entry name" value="Metal-dependent hydrolases"/>
    <property type="match status" value="1"/>
</dbReference>
<dbReference type="PATRIC" id="fig|1069640.6.peg.423"/>
<dbReference type="OrthoDB" id="543560at2"/>
<organism evidence="1 2">
    <name type="scientific">Sneathia vaginalis</name>
    <dbReference type="NCBI Taxonomy" id="187101"/>
    <lineage>
        <taxon>Bacteria</taxon>
        <taxon>Fusobacteriati</taxon>
        <taxon>Fusobacteriota</taxon>
        <taxon>Fusobacteriia</taxon>
        <taxon>Fusobacteriales</taxon>
        <taxon>Leptotrichiaceae</taxon>
        <taxon>Sneathia</taxon>
    </lineage>
</organism>
<sequence>MESIKKINEFGEFIINYNKEIIADGELEWNIRIKLNKSLKKGTKFKITFPAYAHQRSIEYVQNIDYWKPHFIYAYFDYEKSKLKTKIEKINSEFSHVLRWPDSTRIAIVEAITDWAKDDILNIYYGGINRMWLKGYAPATRCMNHVTFKNGTYLKYKIEIAESGNEEFKQLNVFPEIKVIPDKEKYLLIKTPLVIEKNKEYEIKYMYSDKFKNPIWDNKECPKLMLKNLLTGEISELVNNKFTVYNSGYYEVDAITDLICEKSISVCKDNQKKIYFGDTHAHSILTPNIKDNNKGGCVDDAYEFARDARMIDFLALVEQTFLFDENERQNVTKKIWEVMGKYSNIYNEDDKFVTFPGFEFHSPRGDTVVILGEDIENFEYPKGAIDIGDIWDKFKNKKYLSIPHFHRYCGGRLHKDEQDQKNTGFDLKKWERNDEAEVLCEFYSGQWGRFEYPKNPMLLKAMSNIDDNTVTSFLNRGKMWGVTASSDDHDLMPGHAGLTFVYSDKLRRPDIFNGLKRRNTYASTYTRVFLDYRINEVLMGGILKYDEINKLNIKINLVSPVEIRTFELIVNGEIFIEDNVKNQLDKRDIEIDKKDIVKNSYIYVRYKLEDENIIISSPIWIK</sequence>
<dbReference type="InterPro" id="IPR016195">
    <property type="entry name" value="Pol/histidinol_Pase-like"/>
</dbReference>
<reference evidence="1 2" key="1">
    <citation type="journal article" date="2012" name="BMC Genomics">
        <title>Genomic sequence analysis and characterization of Sneathia amnii sp. nov.</title>
        <authorList>
            <consortium name="Vaginal Microbiome Consortium (additional members)"/>
            <person name="Harwich M.D.Jr."/>
            <person name="Serrano M.G."/>
            <person name="Fettweis J.M."/>
            <person name="Alves J.M."/>
            <person name="Reimers M.A."/>
            <person name="Buck G.A."/>
            <person name="Jefferson K.K."/>
        </authorList>
    </citation>
    <scope>NUCLEOTIDE SEQUENCE [LARGE SCALE GENOMIC DNA]</scope>
    <source>
        <strain evidence="1 2">SN35</strain>
    </source>
</reference>
<keyword evidence="2" id="KW-1185">Reference proteome</keyword>
<accession>A0A0E3ZBB1</accession>
<evidence type="ECO:0008006" key="3">
    <source>
        <dbReference type="Google" id="ProtNLM"/>
    </source>
</evidence>
<protein>
    <recommendedName>
        <fullName evidence="3">DUF3604 domain-containing protein</fullName>
    </recommendedName>
</protein>
<evidence type="ECO:0000313" key="2">
    <source>
        <dbReference type="Proteomes" id="UP000033103"/>
    </source>
</evidence>